<evidence type="ECO:0000256" key="1">
    <source>
        <dbReference type="ARBA" id="ARBA00022491"/>
    </source>
</evidence>
<evidence type="ECO:0000256" key="3">
    <source>
        <dbReference type="ARBA" id="ARBA00023163"/>
    </source>
</evidence>
<dbReference type="Gene3D" id="3.40.50.1360">
    <property type="match status" value="1"/>
</dbReference>
<dbReference type="PRINTS" id="PR00037">
    <property type="entry name" value="HTHLACR"/>
</dbReference>
<dbReference type="InterPro" id="IPR037171">
    <property type="entry name" value="NagB/RpiA_transferase-like"/>
</dbReference>
<dbReference type="GO" id="GO:0003700">
    <property type="term" value="F:DNA-binding transcription factor activity"/>
    <property type="evidence" value="ECO:0007669"/>
    <property type="project" value="InterPro"/>
</dbReference>
<dbReference type="SUPFAM" id="SSF100950">
    <property type="entry name" value="NagB/RpiA/CoA transferase-like"/>
    <property type="match status" value="1"/>
</dbReference>
<dbReference type="GeneID" id="57289000"/>
<keyword evidence="3" id="KW-0804">Transcription</keyword>
<dbReference type="PANTHER" id="PTHR30363:SF4">
    <property type="entry name" value="GLYCEROL-3-PHOSPHATE REGULON REPRESSOR"/>
    <property type="match status" value="1"/>
</dbReference>
<proteinExistence type="predicted"/>
<dbReference type="PANTHER" id="PTHR30363">
    <property type="entry name" value="HTH-TYPE TRANSCRIPTIONAL REGULATOR SRLR-RELATED"/>
    <property type="match status" value="1"/>
</dbReference>
<dbReference type="EMBL" id="CP010725">
    <property type="protein sequence ID" value="AUQ99643.1"/>
    <property type="molecule type" value="Genomic_DNA"/>
</dbReference>
<protein>
    <submittedName>
        <fullName evidence="4">Transcriptional regulator, DeoR family</fullName>
    </submittedName>
</protein>
<dbReference type="Proteomes" id="UP000236447">
    <property type="component" value="Chromosome"/>
</dbReference>
<dbReference type="PROSITE" id="PS51000">
    <property type="entry name" value="HTH_DEOR_2"/>
    <property type="match status" value="1"/>
</dbReference>
<dbReference type="RefSeq" id="WP_014875225.1">
    <property type="nucleotide sequence ID" value="NZ_CANLFJ010000012.1"/>
</dbReference>
<keyword evidence="1" id="KW-0678">Repressor</keyword>
<dbReference type="InterPro" id="IPR001034">
    <property type="entry name" value="DeoR_HTH"/>
</dbReference>
<name>A0A2I7GMR0_9RHOB</name>
<dbReference type="AlphaFoldDB" id="A0A2I7GMR0"/>
<dbReference type="SUPFAM" id="SSF46785">
    <property type="entry name" value="Winged helix' DNA-binding domain"/>
    <property type="match status" value="1"/>
</dbReference>
<sequence>MTQKTTNQREEEILRELHRAGGSCRVSALAQKLSVSNETIRRNVKTLQERRIVRKVHGGVHLNEEVIEPPFENRLSSHADVKTALAQAVAETISDGDSVFLDIGSTTAYVALALRNHSNLFVVTNSVFVAQTLAMRNNNRVFLAGGELRAHDGGAFGAEALDLLRRLNVQLAVFSVGAVNSELGFMLHDLEEANIARVAAENAQVCIVVADSGKFNKRAPVSLDKMSSIDVFFTDSPPPDGIREMLDKNEIETVVVEGKERHAGWSKLLAKNKASPTP</sequence>
<dbReference type="Pfam" id="PF00455">
    <property type="entry name" value="DeoRC"/>
    <property type="match status" value="1"/>
</dbReference>
<reference evidence="4 5" key="2">
    <citation type="journal article" date="2017" name="Genome Biol. Evol.">
        <title>Trajectories and Drivers of Genome Evolution in Surface-Associated Marine Phaeobacter.</title>
        <authorList>
            <person name="Freese H.M."/>
            <person name="Sikorski J."/>
            <person name="Bunk B."/>
            <person name="Scheuner C."/>
            <person name="Meier-Kolthoff J.P."/>
            <person name="Sproer C."/>
            <person name="Gram L."/>
            <person name="Overmann J."/>
        </authorList>
    </citation>
    <scope>NUCLEOTIDE SEQUENCE [LARGE SCALE GENOMIC DNA]</scope>
    <source>
        <strain evidence="4 5">P88</strain>
    </source>
</reference>
<evidence type="ECO:0000313" key="4">
    <source>
        <dbReference type="EMBL" id="AUQ99643.1"/>
    </source>
</evidence>
<keyword evidence="2" id="KW-0805">Transcription regulation</keyword>
<evidence type="ECO:0000256" key="2">
    <source>
        <dbReference type="ARBA" id="ARBA00023015"/>
    </source>
</evidence>
<dbReference type="Gene3D" id="1.10.10.10">
    <property type="entry name" value="Winged helix-like DNA-binding domain superfamily/Winged helix DNA-binding domain"/>
    <property type="match status" value="1"/>
</dbReference>
<dbReference type="InterPro" id="IPR050313">
    <property type="entry name" value="Carb_Metab_HTH_regulators"/>
</dbReference>
<dbReference type="InterPro" id="IPR036390">
    <property type="entry name" value="WH_DNA-bd_sf"/>
</dbReference>
<dbReference type="SMART" id="SM01134">
    <property type="entry name" value="DeoRC"/>
    <property type="match status" value="1"/>
</dbReference>
<organism evidence="4 5">
    <name type="scientific">Phaeobacter inhibens</name>
    <dbReference type="NCBI Taxonomy" id="221822"/>
    <lineage>
        <taxon>Bacteria</taxon>
        <taxon>Pseudomonadati</taxon>
        <taxon>Pseudomonadota</taxon>
        <taxon>Alphaproteobacteria</taxon>
        <taxon>Rhodobacterales</taxon>
        <taxon>Roseobacteraceae</taxon>
        <taxon>Phaeobacter</taxon>
    </lineage>
</organism>
<accession>A0A2I7GMR0</accession>
<gene>
    <name evidence="4" type="ORF">PhaeoP88_02287</name>
</gene>
<dbReference type="SMART" id="SM00420">
    <property type="entry name" value="HTH_DEOR"/>
    <property type="match status" value="1"/>
</dbReference>
<reference evidence="4 5" key="1">
    <citation type="journal article" date="2017" name="Front. Microbiol.">
        <title>Phaeobacter piscinae sp. nov., a species of the Roseobacter group and potential aquaculture probiont.</title>
        <authorList>
            <person name="Sonnenschein E.C."/>
            <person name="Phippen C.B.W."/>
            <person name="Nielsen K.F."/>
            <person name="Mateiu R.V."/>
            <person name="Melchiorsen J."/>
            <person name="Gram L."/>
            <person name="Overmann J."/>
            <person name="Freese H.M."/>
        </authorList>
    </citation>
    <scope>NUCLEOTIDE SEQUENCE [LARGE SCALE GENOMIC DNA]</scope>
    <source>
        <strain evidence="4 5">P88</strain>
    </source>
</reference>
<dbReference type="InterPro" id="IPR014036">
    <property type="entry name" value="DeoR-like_C"/>
</dbReference>
<evidence type="ECO:0000313" key="5">
    <source>
        <dbReference type="Proteomes" id="UP000236447"/>
    </source>
</evidence>
<dbReference type="Pfam" id="PF08220">
    <property type="entry name" value="HTH_DeoR"/>
    <property type="match status" value="1"/>
</dbReference>
<dbReference type="InterPro" id="IPR036388">
    <property type="entry name" value="WH-like_DNA-bd_sf"/>
</dbReference>